<keyword evidence="2" id="KW-1185">Reference proteome</keyword>
<gene>
    <name evidence="1" type="ORF">TcWFU_005560</name>
</gene>
<comment type="caution">
    <text evidence="1">The sequence shown here is derived from an EMBL/GenBank/DDBJ whole genome shotgun (WGS) entry which is preliminary data.</text>
</comment>
<protein>
    <submittedName>
        <fullName evidence="1">Uncharacterized protein</fullName>
    </submittedName>
</protein>
<sequence>MAEVEAVMLGEWKQPWERWEPALIIDYAASAASAKAPLMMVQVQVQRSVAVPCGVIPRTPVGQAPIYAKPPDYRQVLEHCIGGSGKRTSTPTLRCQAFGERMK</sequence>
<reference evidence="1 2" key="1">
    <citation type="journal article" date="2022" name="Front. Cell. Infect. Microbiol.">
        <title>The Genomes of Two Strains of Taenia crassiceps the Animal Model for the Study of Human Cysticercosis.</title>
        <authorList>
            <person name="Bobes R.J."/>
            <person name="Estrada K."/>
            <person name="Rios-Valencia D.G."/>
            <person name="Calderon-Gallegos A."/>
            <person name="de la Torre P."/>
            <person name="Carrero J.C."/>
            <person name="Sanchez-Flores A."/>
            <person name="Laclette J.P."/>
        </authorList>
    </citation>
    <scope>NUCLEOTIDE SEQUENCE [LARGE SCALE GENOMIC DNA]</scope>
    <source>
        <strain evidence="1">WFUcys</strain>
    </source>
</reference>
<proteinExistence type="predicted"/>
<dbReference type="EMBL" id="JAKROA010000005">
    <property type="protein sequence ID" value="KAL5106867.1"/>
    <property type="molecule type" value="Genomic_DNA"/>
</dbReference>
<dbReference type="Proteomes" id="UP001651158">
    <property type="component" value="Unassembled WGS sequence"/>
</dbReference>
<evidence type="ECO:0000313" key="2">
    <source>
        <dbReference type="Proteomes" id="UP001651158"/>
    </source>
</evidence>
<organism evidence="1 2">
    <name type="scientific">Taenia crassiceps</name>
    <dbReference type="NCBI Taxonomy" id="6207"/>
    <lineage>
        <taxon>Eukaryota</taxon>
        <taxon>Metazoa</taxon>
        <taxon>Spiralia</taxon>
        <taxon>Lophotrochozoa</taxon>
        <taxon>Platyhelminthes</taxon>
        <taxon>Cestoda</taxon>
        <taxon>Eucestoda</taxon>
        <taxon>Cyclophyllidea</taxon>
        <taxon>Taeniidae</taxon>
        <taxon>Taenia</taxon>
    </lineage>
</organism>
<accession>A0ABR4QBD0</accession>
<name>A0ABR4QBD0_9CEST</name>
<evidence type="ECO:0000313" key="1">
    <source>
        <dbReference type="EMBL" id="KAL5106867.1"/>
    </source>
</evidence>